<feature type="region of interest" description="Disordered" evidence="1">
    <location>
        <begin position="36"/>
        <end position="59"/>
    </location>
</feature>
<comment type="caution">
    <text evidence="2">The sequence shown here is derived from an EMBL/GenBank/DDBJ whole genome shotgun (WGS) entry which is preliminary data.</text>
</comment>
<dbReference type="Proteomes" id="UP001187192">
    <property type="component" value="Unassembled WGS sequence"/>
</dbReference>
<evidence type="ECO:0000256" key="1">
    <source>
        <dbReference type="SAM" id="MobiDB-lite"/>
    </source>
</evidence>
<name>A0AA88DAY1_FICCA</name>
<dbReference type="EMBL" id="BTGU01000028">
    <property type="protein sequence ID" value="GMN48462.1"/>
    <property type="molecule type" value="Genomic_DNA"/>
</dbReference>
<gene>
    <name evidence="2" type="ORF">TIFTF001_017635</name>
</gene>
<reference evidence="2" key="1">
    <citation type="submission" date="2023-07" db="EMBL/GenBank/DDBJ databases">
        <title>draft genome sequence of fig (Ficus carica).</title>
        <authorList>
            <person name="Takahashi T."/>
            <person name="Nishimura K."/>
        </authorList>
    </citation>
    <scope>NUCLEOTIDE SEQUENCE</scope>
</reference>
<evidence type="ECO:0000313" key="3">
    <source>
        <dbReference type="Proteomes" id="UP001187192"/>
    </source>
</evidence>
<sequence>MVEMEEMMKRQDEMMKGQDELIQQLLQQLNLPSDHPGLFSQIQDGLPAPPPPLSALILK</sequence>
<proteinExistence type="predicted"/>
<evidence type="ECO:0000313" key="2">
    <source>
        <dbReference type="EMBL" id="GMN48462.1"/>
    </source>
</evidence>
<organism evidence="2 3">
    <name type="scientific">Ficus carica</name>
    <name type="common">Common fig</name>
    <dbReference type="NCBI Taxonomy" id="3494"/>
    <lineage>
        <taxon>Eukaryota</taxon>
        <taxon>Viridiplantae</taxon>
        <taxon>Streptophyta</taxon>
        <taxon>Embryophyta</taxon>
        <taxon>Tracheophyta</taxon>
        <taxon>Spermatophyta</taxon>
        <taxon>Magnoliopsida</taxon>
        <taxon>eudicotyledons</taxon>
        <taxon>Gunneridae</taxon>
        <taxon>Pentapetalae</taxon>
        <taxon>rosids</taxon>
        <taxon>fabids</taxon>
        <taxon>Rosales</taxon>
        <taxon>Moraceae</taxon>
        <taxon>Ficeae</taxon>
        <taxon>Ficus</taxon>
    </lineage>
</organism>
<dbReference type="AlphaFoldDB" id="A0AA88DAY1"/>
<protein>
    <submittedName>
        <fullName evidence="2">Uncharacterized protein</fullName>
    </submittedName>
</protein>
<keyword evidence="3" id="KW-1185">Reference proteome</keyword>
<accession>A0AA88DAY1</accession>